<proteinExistence type="predicted"/>
<dbReference type="OrthoDB" id="136at10239"/>
<dbReference type="EMBL" id="FO818745">
    <property type="protein sequence ID" value="CDN90771.1"/>
    <property type="molecule type" value="Genomic_DNA"/>
</dbReference>
<dbReference type="Proteomes" id="UP000246402">
    <property type="component" value="Segment"/>
</dbReference>
<evidence type="ECO:0000313" key="3">
    <source>
        <dbReference type="Proteomes" id="UP000246402"/>
    </source>
</evidence>
<protein>
    <recommendedName>
        <fullName evidence="1">DdrB-like domain-containing protein</fullName>
    </recommendedName>
</protein>
<dbReference type="InterPro" id="IPR041398">
    <property type="entry name" value="DdrB_dom"/>
</dbReference>
<reference evidence="2 3" key="1">
    <citation type="journal article" date="2014" name="Antimicrob. Agents Chemother.">
        <title>Characterization of a P1-Like Bacteriophage Carrying an SHV-2 Extended-Spectrum ?-Lactamase from an Escherichia coli Strain.</title>
        <authorList>
            <person name="Billard-Pomares T."/>
            <person name="Fouteau S."/>
            <person name="Jacquet M.E."/>
            <person name="Roche D."/>
            <person name="Barbe V."/>
            <person name="Castellanos M."/>
            <person name="Bouet J.Y."/>
            <person name="Cruveiller S."/>
            <person name="Medigue C."/>
            <person name="Blanco J."/>
            <person name="Clermont O."/>
            <person name="Denamur E."/>
            <person name="Branger C."/>
        </authorList>
    </citation>
    <scope>NUCLEOTIDE SEQUENCE [LARGE SCALE GENOMIC DNA]</scope>
</reference>
<dbReference type="Pfam" id="PF18763">
    <property type="entry name" value="ddrB-ParB"/>
    <property type="match status" value="1"/>
</dbReference>
<evidence type="ECO:0000313" key="2">
    <source>
        <dbReference type="EMBL" id="CDN90771.1"/>
    </source>
</evidence>
<feature type="domain" description="DdrB-like" evidence="1">
    <location>
        <begin position="36"/>
        <end position="167"/>
    </location>
</feature>
<keyword evidence="3" id="KW-1185">Reference proteome</keyword>
<name>A0A077SK08_9CAUD</name>
<gene>
    <name evidence="2" type="ORF">EC725RCS47_p0029</name>
</gene>
<accession>A0A077SK08</accession>
<sequence>MSLSDQVVMATSIETLIELLKNLPDYGRVSYVVTAKGDEVKTAFDIVDASALLVSNTLDGKINPDYPQELQPRDRTRASSLLQVNQISKDLRPAQLTDSGLSSHGAPIIGEDNAVESGNGRTMGIIKAYQDGNADRYREYLIDHATEFGIRPEKVESMTAPVLVRRRLTKVDRVQFAKDSNISDLQEMAASEKAFVDADSITPAMMALFNPSESGDLLSRSNDTFIRGFMTQVGATQAAGLVTEDGRPTRQLVDRIQNAIFAKAYKDARLVRMVAEEPDPDMRNVLTALNAAANDFVQMQALSGEAHKQAVTTIVDGIETADSLDKKALAALKDAVDLVRQSKELGQHITDVIAQGDMFSETAPEVKALALFIVANNRSAKRMATAFKLMAQRINDELQHQGQALGDMFGGGDVSLQDILRQVSQELENEGMQGISGGLFESVSGGSYNGVAPYTSLLLHRASGIKDIIHLIRLLSRTDPQDEQLVQVLAHFVRMPVADVNKWCRLFGISNSLLRGLLNHASSLGRDGFDEIAQAIQNGDMPPAIDWFSIRPTRVKAFLSAAHSASPLAEMVQRLSLIFTDHTALGDLTLDEMKEASIQWADQQNEVNSDFLPAFRKAVSKADDSRGILKAFKALQSRVNKHVGDIDGVTAEGRDILKEHGITPEFIDEIRTDMQREVVSSLQIVARALADANPKSAAIVNRVIGDIEASEGMGALKLFLSRAFNPNGNILPGIIGEAKKYVSEEELEQLDQLLKRFSYNPQTRWQMNQRSMDSVYEKVLSAMNSAIANSSVSEEKALEWADSFITEEVEEARAGQNGGIDLRKELADIYRLTGGKISTLSKVVHHQGRAYANLNGVVAVDLHDENANALWHELGHHLEYSNPGLLEKARSFLKANVEGDKPSFVNIGGRGKPEWCFRSRLSNIYMAKVYPPVSVSNSGKIRQKSPTISKTSATEVFSMALQLYHDKEAAAASLMNGDGLLELLLGVAKELNNAD</sequence>
<evidence type="ECO:0000259" key="1">
    <source>
        <dbReference type="Pfam" id="PF18763"/>
    </source>
</evidence>
<organism evidence="2 3">
    <name type="scientific">Escherichia phage RCS47</name>
    <dbReference type="NCBI Taxonomy" id="1590550"/>
    <lineage>
        <taxon>Viruses</taxon>
        <taxon>Duplodnaviria</taxon>
        <taxon>Heunggongvirae</taxon>
        <taxon>Uroviricota</taxon>
        <taxon>Caudoviricetes</taxon>
        <taxon>Punavirus</taxon>
        <taxon>Punavirus RCS47</taxon>
    </lineage>
</organism>